<reference evidence="2 3" key="1">
    <citation type="submission" date="2019-04" db="EMBL/GenBank/DDBJ databases">
        <authorList>
            <person name="Feng G."/>
            <person name="Zhang J."/>
            <person name="Zhu H."/>
        </authorList>
    </citation>
    <scope>NUCLEOTIDE SEQUENCE [LARGE SCALE GENOMIC DNA]</scope>
    <source>
        <strain evidence="2 3">JCM 31653</strain>
    </source>
</reference>
<name>A0A4Z0Q3W4_9BACT</name>
<accession>A0A4Z0Q3W4</accession>
<evidence type="ECO:0000313" key="2">
    <source>
        <dbReference type="EMBL" id="TGE24176.1"/>
    </source>
</evidence>
<feature type="region of interest" description="Disordered" evidence="1">
    <location>
        <begin position="422"/>
        <end position="444"/>
    </location>
</feature>
<comment type="caution">
    <text evidence="2">The sequence shown here is derived from an EMBL/GenBank/DDBJ whole genome shotgun (WGS) entry which is preliminary data.</text>
</comment>
<dbReference type="Proteomes" id="UP000297549">
    <property type="component" value="Unassembled WGS sequence"/>
</dbReference>
<sequence length="495" mass="52104">MTRASLLHILDHVSAISETEIRELEQLAAAFPYCQTAHVLLAKAAHDQGSMLAGQRLRRAATYATDRQLLRQLIEQPAFSTTEQFAAPAPVAPGDETPALGPEATFVAVAPAEPAEEEVAAPEAAAAEVAPAPAAADSVSLVASEEIPTPEQIEVAEPSEAPIQEELPTAEQQPEALEETALERTPEASTEVLAPAAAPEATILAAIPEQEAEASAAEQEPAENTPGPEAVTDAASSSELLEPDTANTPIDQAVIADELLPEDSSVPAENLEPVAATFPAAEPVAEPADEDILPPVAPPIRPPAEAGSSRFEFGLGLPDPAHGAVYELPVPQEDEAPTAAAETAAAGFRGDDFLAYALSGGSRLGFCLQAADELTIALPGTTFFAPDALLHAQPPRYQPAPPPAPSSFDLINKFLRNKPRLRTPAARPAAGEEQTDLSVRSTQGVPDLASESLAQIMVRQGKLHKAIEIYERLMVRQPEKKAYFADQIQQLKSTE</sequence>
<gene>
    <name evidence="2" type="ORF">E5K00_02890</name>
</gene>
<evidence type="ECO:0000313" key="3">
    <source>
        <dbReference type="Proteomes" id="UP000297549"/>
    </source>
</evidence>
<evidence type="ECO:0008006" key="4">
    <source>
        <dbReference type="Google" id="ProtNLM"/>
    </source>
</evidence>
<evidence type="ECO:0000256" key="1">
    <source>
        <dbReference type="SAM" id="MobiDB-lite"/>
    </source>
</evidence>
<feature type="region of interest" description="Disordered" evidence="1">
    <location>
        <begin position="210"/>
        <end position="244"/>
    </location>
</feature>
<feature type="region of interest" description="Disordered" evidence="1">
    <location>
        <begin position="165"/>
        <end position="192"/>
    </location>
</feature>
<dbReference type="AlphaFoldDB" id="A0A4Z0Q3W4"/>
<proteinExistence type="predicted"/>
<keyword evidence="3" id="KW-1185">Reference proteome</keyword>
<feature type="compositionally biased region" description="Polar residues" evidence="1">
    <location>
        <begin position="234"/>
        <end position="244"/>
    </location>
</feature>
<protein>
    <recommendedName>
        <fullName evidence="4">Tetratricopeptide repeat protein</fullName>
    </recommendedName>
</protein>
<dbReference type="EMBL" id="SRLC01000001">
    <property type="protein sequence ID" value="TGE24176.1"/>
    <property type="molecule type" value="Genomic_DNA"/>
</dbReference>
<dbReference type="RefSeq" id="WP_135461493.1">
    <property type="nucleotide sequence ID" value="NZ_SRLC01000001.1"/>
</dbReference>
<dbReference type="OrthoDB" id="594666at2"/>
<feature type="compositionally biased region" description="Low complexity" evidence="1">
    <location>
        <begin position="210"/>
        <end position="223"/>
    </location>
</feature>
<organism evidence="2 3">
    <name type="scientific">Hymenobacter aquaticus</name>
    <dbReference type="NCBI Taxonomy" id="1867101"/>
    <lineage>
        <taxon>Bacteria</taxon>
        <taxon>Pseudomonadati</taxon>
        <taxon>Bacteroidota</taxon>
        <taxon>Cytophagia</taxon>
        <taxon>Cytophagales</taxon>
        <taxon>Hymenobacteraceae</taxon>
        <taxon>Hymenobacter</taxon>
    </lineage>
</organism>